<dbReference type="Pfam" id="PF01593">
    <property type="entry name" value="Amino_oxidase"/>
    <property type="match status" value="1"/>
</dbReference>
<dbReference type="InterPro" id="IPR050464">
    <property type="entry name" value="Zeta_carotene_desat/Oxidored"/>
</dbReference>
<dbReference type="CTD" id="5498"/>
<dbReference type="GO" id="GO:0005743">
    <property type="term" value="C:mitochondrial inner membrane"/>
    <property type="evidence" value="ECO:0007669"/>
    <property type="project" value="UniProtKB-SubCell"/>
</dbReference>
<comment type="catalytic activity">
    <reaction evidence="10 11">
        <text>protoporphyrinogen IX + 3 O2 = protoporphyrin IX + 3 H2O2</text>
        <dbReference type="Rhea" id="RHEA:25576"/>
        <dbReference type="ChEBI" id="CHEBI:15379"/>
        <dbReference type="ChEBI" id="CHEBI:16240"/>
        <dbReference type="ChEBI" id="CHEBI:57306"/>
        <dbReference type="ChEBI" id="CHEBI:57307"/>
        <dbReference type="EC" id="1.3.3.4"/>
    </reaction>
</comment>
<organism evidence="13 14">
    <name type="scientific">Paramormyrops kingsleyae</name>
    <dbReference type="NCBI Taxonomy" id="1676925"/>
    <lineage>
        <taxon>Eukaryota</taxon>
        <taxon>Metazoa</taxon>
        <taxon>Chordata</taxon>
        <taxon>Craniata</taxon>
        <taxon>Vertebrata</taxon>
        <taxon>Euteleostomi</taxon>
        <taxon>Actinopterygii</taxon>
        <taxon>Neopterygii</taxon>
        <taxon>Teleostei</taxon>
        <taxon>Osteoglossocephala</taxon>
        <taxon>Osteoglossomorpha</taxon>
        <taxon>Osteoglossiformes</taxon>
        <taxon>Mormyridae</taxon>
        <taxon>Paramormyrops</taxon>
    </lineage>
</organism>
<comment type="pathway">
    <text evidence="2 11">Porphyrin-containing compound metabolism; protoporphyrin-IX biosynthesis; protoporphyrin-IX from protoporphyrinogen-IX: step 1/1.</text>
</comment>
<reference evidence="13" key="1">
    <citation type="submission" date="2025-08" db="UniProtKB">
        <authorList>
            <consortium name="Ensembl"/>
        </authorList>
    </citation>
    <scope>IDENTIFICATION</scope>
</reference>
<dbReference type="AlphaFoldDB" id="A0A3B3Q4K1"/>
<keyword evidence="14" id="KW-1185">Reference proteome</keyword>
<dbReference type="SUPFAM" id="SSF51905">
    <property type="entry name" value="FAD/NAD(P)-binding domain"/>
    <property type="match status" value="1"/>
</dbReference>
<evidence type="ECO:0000256" key="5">
    <source>
        <dbReference type="ARBA" id="ARBA00022630"/>
    </source>
</evidence>
<dbReference type="InterPro" id="IPR004572">
    <property type="entry name" value="Protoporphyrinogen_oxidase"/>
</dbReference>
<feature type="domain" description="Amine oxidase" evidence="12">
    <location>
        <begin position="12"/>
        <end position="392"/>
    </location>
</feature>
<keyword evidence="7 11" id="KW-0560">Oxidoreductase</keyword>
<dbReference type="GO" id="GO:0004729">
    <property type="term" value="F:oxygen-dependent protoporphyrinogen oxidase activity"/>
    <property type="evidence" value="ECO:0007669"/>
    <property type="project" value="UniProtKB-UniRule"/>
</dbReference>
<evidence type="ECO:0000256" key="7">
    <source>
        <dbReference type="ARBA" id="ARBA00023002"/>
    </source>
</evidence>
<name>A0A3B3Q4K1_9TELE</name>
<evidence type="ECO:0000313" key="14">
    <source>
        <dbReference type="Proteomes" id="UP000261540"/>
    </source>
</evidence>
<dbReference type="KEGG" id="pki:111835632"/>
<dbReference type="GO" id="GO:0006782">
    <property type="term" value="P:protoporphyrinogen IX biosynthetic process"/>
    <property type="evidence" value="ECO:0007669"/>
    <property type="project" value="UniProtKB-UniRule"/>
</dbReference>
<reference evidence="13" key="2">
    <citation type="submission" date="2025-09" db="UniProtKB">
        <authorList>
            <consortium name="Ensembl"/>
        </authorList>
    </citation>
    <scope>IDENTIFICATION</scope>
</reference>
<sequence>MQKLVAVLGGGLAGLSACYHLSRSSKVSKILLLEGGDRFGGWLSSIRRNDGAVFECGPRGVRPAGPVGRNTLNMLTELGLESEVLPITSDHVASKNRFLYLRGQLHKMPSGLGGLVWTVPPFSRPLLQSALKEIFISRGKEEDETVHAFVERRLGTELADIAIDSLCRGVFAGDCRQLSMRSCFPPLFNAERTMGSIFIGMVLGAGGGPDVPISQLAQRSSKESWTMWSLRRGMQTLPEALVEALKQAEHVDIHRNASVKSLTRDDRGWEIQLEDGTVKADHIISALPAQALAPVLPPAAGFLSQLLLEISMVSVVVVNLEYEGSILPLLGFGHLVPSSEDSGLLGVVYDSVQFPQHNRPGASTTRLTVMMGGAWFQEEFGAPEDHTSQRLLGRATRAVSCHLGVTAEPLWSSVAVHKVICDLVQSLAC</sequence>
<evidence type="ECO:0000256" key="3">
    <source>
        <dbReference type="ARBA" id="ARBA00010551"/>
    </source>
</evidence>
<dbReference type="STRING" id="1676925.ENSPKIP00000000331"/>
<comment type="cofactor">
    <cofactor evidence="11">
        <name>FAD</name>
        <dbReference type="ChEBI" id="CHEBI:57692"/>
    </cofactor>
    <text evidence="11">Binds 1 FAD per subunit.</text>
</comment>
<dbReference type="GeneTree" id="ENSGT00390000008744"/>
<keyword evidence="9 11" id="KW-0627">Porphyrin biosynthesis</keyword>
<accession>A0A3B3Q4K1</accession>
<dbReference type="Proteomes" id="UP000261540">
    <property type="component" value="Unplaced"/>
</dbReference>
<dbReference type="InterPro" id="IPR036188">
    <property type="entry name" value="FAD/NAD-bd_sf"/>
</dbReference>
<dbReference type="NCBIfam" id="TIGR00562">
    <property type="entry name" value="proto_IX_ox"/>
    <property type="match status" value="1"/>
</dbReference>
<dbReference type="UniPathway" id="UPA00251">
    <property type="reaction ID" value="UER00324"/>
</dbReference>
<dbReference type="OrthoDB" id="419752at2759"/>
<keyword evidence="5 11" id="KW-0285">Flavoprotein</keyword>
<evidence type="ECO:0000256" key="10">
    <source>
        <dbReference type="ARBA" id="ARBA00047554"/>
    </source>
</evidence>
<protein>
    <recommendedName>
        <fullName evidence="4 11">Protoporphyrinogen oxidase</fullName>
        <ecNumber evidence="4 11">1.3.3.4</ecNumber>
    </recommendedName>
</protein>
<evidence type="ECO:0000256" key="8">
    <source>
        <dbReference type="ARBA" id="ARBA00023133"/>
    </source>
</evidence>
<evidence type="ECO:0000256" key="11">
    <source>
        <dbReference type="RuleBase" id="RU367069"/>
    </source>
</evidence>
<dbReference type="InterPro" id="IPR002937">
    <property type="entry name" value="Amino_oxidase"/>
</dbReference>
<evidence type="ECO:0000313" key="13">
    <source>
        <dbReference type="Ensembl" id="ENSPKIP00000000331.1"/>
    </source>
</evidence>
<dbReference type="Ensembl" id="ENSPKIT00000024222.1">
    <property type="protein sequence ID" value="ENSPKIP00000000331.1"/>
    <property type="gene ID" value="ENSPKIG00000019041.1"/>
</dbReference>
<keyword evidence="6 11" id="KW-0274">FAD</keyword>
<evidence type="ECO:0000256" key="2">
    <source>
        <dbReference type="ARBA" id="ARBA00005073"/>
    </source>
</evidence>
<evidence type="ECO:0000256" key="1">
    <source>
        <dbReference type="ARBA" id="ARBA00002600"/>
    </source>
</evidence>
<evidence type="ECO:0000256" key="6">
    <source>
        <dbReference type="ARBA" id="ARBA00022827"/>
    </source>
</evidence>
<evidence type="ECO:0000256" key="4">
    <source>
        <dbReference type="ARBA" id="ARBA00012867"/>
    </source>
</evidence>
<dbReference type="PANTHER" id="PTHR42923">
    <property type="entry name" value="PROTOPORPHYRINOGEN OXIDASE"/>
    <property type="match status" value="1"/>
</dbReference>
<dbReference type="EC" id="1.3.3.4" evidence="4 11"/>
<evidence type="ECO:0000256" key="9">
    <source>
        <dbReference type="ARBA" id="ARBA00023244"/>
    </source>
</evidence>
<dbReference type="Gene3D" id="3.50.50.60">
    <property type="entry name" value="FAD/NAD(P)-binding domain"/>
    <property type="match status" value="1"/>
</dbReference>
<dbReference type="PROSITE" id="PS51257">
    <property type="entry name" value="PROKAR_LIPOPROTEIN"/>
    <property type="match status" value="1"/>
</dbReference>
<proteinExistence type="inferred from homology"/>
<comment type="subcellular location">
    <subcellularLocation>
        <location evidence="11">Mitochondrion inner membrane</location>
    </subcellularLocation>
</comment>
<evidence type="ECO:0000259" key="12">
    <source>
        <dbReference type="Pfam" id="PF01593"/>
    </source>
</evidence>
<keyword evidence="8 11" id="KW-0350">Heme biosynthesis</keyword>
<comment type="similarity">
    <text evidence="3 11">Belongs to the protoporphyrinogen/coproporphyrinogen oxidase family. Protoporphyrinogen oxidase subfamily.</text>
</comment>
<dbReference type="SUPFAM" id="SSF54373">
    <property type="entry name" value="FAD-linked reductases, C-terminal domain"/>
    <property type="match status" value="1"/>
</dbReference>
<comment type="function">
    <text evidence="1 11">Catalyzes the 6-electron oxidation of protoporphyrinogen-IX to form protoporphyrin-IX.</text>
</comment>
<dbReference type="PANTHER" id="PTHR42923:SF3">
    <property type="entry name" value="PROTOPORPHYRINOGEN OXIDASE"/>
    <property type="match status" value="1"/>
</dbReference>